<dbReference type="PANTHER" id="PTHR21716">
    <property type="entry name" value="TRANSMEMBRANE PROTEIN"/>
    <property type="match status" value="1"/>
</dbReference>
<proteinExistence type="inferred from homology"/>
<evidence type="ECO:0000256" key="4">
    <source>
        <dbReference type="ARBA" id="ARBA00022475"/>
    </source>
</evidence>
<evidence type="ECO:0000256" key="5">
    <source>
        <dbReference type="ARBA" id="ARBA00022692"/>
    </source>
</evidence>
<comment type="similarity">
    <text evidence="2">Belongs to the autoinducer-2 exporter (AI-2E) (TC 2.A.86) family.</text>
</comment>
<evidence type="ECO:0000256" key="6">
    <source>
        <dbReference type="ARBA" id="ARBA00022989"/>
    </source>
</evidence>
<comment type="subcellular location">
    <subcellularLocation>
        <location evidence="1">Cell membrane</location>
        <topology evidence="1">Multi-pass membrane protein</topology>
    </subcellularLocation>
</comment>
<reference evidence="11" key="1">
    <citation type="journal article" date="2019" name="Int. J. Syst. Evol. Microbiol.">
        <title>The Global Catalogue of Microorganisms (GCM) 10K type strain sequencing project: providing services to taxonomists for standard genome sequencing and annotation.</title>
        <authorList>
            <consortium name="The Broad Institute Genomics Platform"/>
            <consortium name="The Broad Institute Genome Sequencing Center for Infectious Disease"/>
            <person name="Wu L."/>
            <person name="Ma J."/>
        </authorList>
    </citation>
    <scope>NUCLEOTIDE SEQUENCE [LARGE SCALE GENOMIC DNA]</scope>
    <source>
        <strain evidence="11">JCM 17939</strain>
    </source>
</reference>
<dbReference type="Proteomes" id="UP001501442">
    <property type="component" value="Unassembled WGS sequence"/>
</dbReference>
<keyword evidence="3" id="KW-0813">Transport</keyword>
<sequence length="471" mass="48818">MSDRDPGVPGALATAATFCWRLIVVGVVVYAVVRILDMLRLVVLPCAIAILLCALLYPVTGRLRRWMPSLAATWLTMLLAFSVLGGVGTFVGIQANDQFPHLVNRIQRTATDVQHWLVTGPLHLKSSQLQSAVDQLLEQIQQQRGKLVSTAFTGATVAGELLASIVFLFFVTFFLLKDGPGIWRWLISGTGRHRDRIDRAGRAAWETLSQYVHGTVIVALIHSVVIAVTLVIMGVPLVAPLAVIVFFGSFIPIVGILVAGALAVLVVFSFKGFVAALIFLGILILEQQLEGHVLQPLVVGRWVRFHPLGIIIAISVGAVVGGIPGAAVAVPTAAVIYRAWPALRGSGEPVPVEEPSARAPLLTGRRKDATPDSASPDTAPAGGSPTGGSPTEPAAAPGGAAAHDDPPAGPGSAAPGDGAAEDDPRAGSGPAASGGGSLDDPQAGSESAVPGGAAAENDPPVERTPDDQRPD</sequence>
<evidence type="ECO:0000256" key="2">
    <source>
        <dbReference type="ARBA" id="ARBA00009773"/>
    </source>
</evidence>
<feature type="transmembrane region" description="Helical" evidence="9">
    <location>
        <begin position="39"/>
        <end position="59"/>
    </location>
</feature>
<keyword evidence="4" id="KW-1003">Cell membrane</keyword>
<evidence type="ECO:0000256" key="1">
    <source>
        <dbReference type="ARBA" id="ARBA00004651"/>
    </source>
</evidence>
<accession>A0ABP8UDL1</accession>
<evidence type="ECO:0000313" key="11">
    <source>
        <dbReference type="Proteomes" id="UP001501442"/>
    </source>
</evidence>
<feature type="transmembrane region" description="Helical" evidence="9">
    <location>
        <begin position="71"/>
        <end position="93"/>
    </location>
</feature>
<feature type="compositionally biased region" description="Basic and acidic residues" evidence="8">
    <location>
        <begin position="460"/>
        <end position="471"/>
    </location>
</feature>
<feature type="compositionally biased region" description="Low complexity" evidence="8">
    <location>
        <begin position="378"/>
        <end position="401"/>
    </location>
</feature>
<organism evidence="10 11">
    <name type="scientific">Actinoallomurus vinaceus</name>
    <dbReference type="NCBI Taxonomy" id="1080074"/>
    <lineage>
        <taxon>Bacteria</taxon>
        <taxon>Bacillati</taxon>
        <taxon>Actinomycetota</taxon>
        <taxon>Actinomycetes</taxon>
        <taxon>Streptosporangiales</taxon>
        <taxon>Thermomonosporaceae</taxon>
        <taxon>Actinoallomurus</taxon>
    </lineage>
</organism>
<keyword evidence="6 9" id="KW-1133">Transmembrane helix</keyword>
<feature type="transmembrane region" description="Helical" evidence="9">
    <location>
        <begin position="12"/>
        <end position="33"/>
    </location>
</feature>
<evidence type="ECO:0000313" key="10">
    <source>
        <dbReference type="EMBL" id="GAA4628795.1"/>
    </source>
</evidence>
<feature type="transmembrane region" description="Helical" evidence="9">
    <location>
        <begin position="211"/>
        <end position="235"/>
    </location>
</feature>
<feature type="transmembrane region" description="Helical" evidence="9">
    <location>
        <begin position="241"/>
        <end position="265"/>
    </location>
</feature>
<feature type="transmembrane region" description="Helical" evidence="9">
    <location>
        <begin position="272"/>
        <end position="289"/>
    </location>
</feature>
<dbReference type="RefSeq" id="WP_345433066.1">
    <property type="nucleotide sequence ID" value="NZ_BAABHK010000006.1"/>
</dbReference>
<dbReference type="Pfam" id="PF01594">
    <property type="entry name" value="AI-2E_transport"/>
    <property type="match status" value="1"/>
</dbReference>
<dbReference type="PRINTS" id="PR00173">
    <property type="entry name" value="EDTRNSPORT"/>
</dbReference>
<keyword evidence="7 9" id="KW-0472">Membrane</keyword>
<dbReference type="InterPro" id="IPR002549">
    <property type="entry name" value="AI-2E-like"/>
</dbReference>
<dbReference type="EMBL" id="BAABHK010000006">
    <property type="protein sequence ID" value="GAA4628795.1"/>
    <property type="molecule type" value="Genomic_DNA"/>
</dbReference>
<feature type="region of interest" description="Disordered" evidence="8">
    <location>
        <begin position="347"/>
        <end position="471"/>
    </location>
</feature>
<feature type="transmembrane region" description="Helical" evidence="9">
    <location>
        <begin position="309"/>
        <end position="337"/>
    </location>
</feature>
<dbReference type="PANTHER" id="PTHR21716:SF53">
    <property type="entry name" value="PERMEASE PERM-RELATED"/>
    <property type="match status" value="1"/>
</dbReference>
<name>A0ABP8UDL1_9ACTN</name>
<evidence type="ECO:0000256" key="8">
    <source>
        <dbReference type="SAM" id="MobiDB-lite"/>
    </source>
</evidence>
<keyword evidence="11" id="KW-1185">Reference proteome</keyword>
<evidence type="ECO:0000256" key="7">
    <source>
        <dbReference type="ARBA" id="ARBA00023136"/>
    </source>
</evidence>
<feature type="transmembrane region" description="Helical" evidence="9">
    <location>
        <begin position="151"/>
        <end position="176"/>
    </location>
</feature>
<keyword evidence="5 9" id="KW-0812">Transmembrane</keyword>
<protein>
    <recommendedName>
        <fullName evidence="12">AI-2E family transporter</fullName>
    </recommendedName>
</protein>
<evidence type="ECO:0008006" key="12">
    <source>
        <dbReference type="Google" id="ProtNLM"/>
    </source>
</evidence>
<comment type="caution">
    <text evidence="10">The sequence shown here is derived from an EMBL/GenBank/DDBJ whole genome shotgun (WGS) entry which is preliminary data.</text>
</comment>
<evidence type="ECO:0000256" key="9">
    <source>
        <dbReference type="SAM" id="Phobius"/>
    </source>
</evidence>
<gene>
    <name evidence="10" type="ORF">GCM10023196_046650</name>
</gene>
<evidence type="ECO:0000256" key="3">
    <source>
        <dbReference type="ARBA" id="ARBA00022448"/>
    </source>
</evidence>